<dbReference type="OrthoDB" id="5298807at2"/>
<feature type="domain" description="RDD" evidence="6">
    <location>
        <begin position="7"/>
        <end position="158"/>
    </location>
</feature>
<feature type="transmembrane region" description="Helical" evidence="5">
    <location>
        <begin position="49"/>
        <end position="68"/>
    </location>
</feature>
<dbReference type="Proteomes" id="UP000243535">
    <property type="component" value="Unassembled WGS sequence"/>
</dbReference>
<keyword evidence="2 5" id="KW-0812">Transmembrane</keyword>
<comment type="subcellular location">
    <subcellularLocation>
        <location evidence="1">Membrane</location>
        <topology evidence="1">Multi-pass membrane protein</topology>
    </subcellularLocation>
</comment>
<evidence type="ECO:0000313" key="8">
    <source>
        <dbReference type="Proteomes" id="UP000243535"/>
    </source>
</evidence>
<feature type="transmembrane region" description="Helical" evidence="5">
    <location>
        <begin position="124"/>
        <end position="145"/>
    </location>
</feature>
<evidence type="ECO:0000256" key="5">
    <source>
        <dbReference type="SAM" id="Phobius"/>
    </source>
</evidence>
<name>A0A0K6GTD5_9NEIS</name>
<evidence type="ECO:0000256" key="1">
    <source>
        <dbReference type="ARBA" id="ARBA00004141"/>
    </source>
</evidence>
<dbReference type="STRING" id="375574.GCA_001418035_00627"/>
<evidence type="ECO:0000256" key="3">
    <source>
        <dbReference type="ARBA" id="ARBA00022989"/>
    </source>
</evidence>
<keyword evidence="3 5" id="KW-1133">Transmembrane helix</keyword>
<gene>
    <name evidence="7" type="ORF">Ga0061063_0828</name>
</gene>
<dbReference type="GO" id="GO:0016020">
    <property type="term" value="C:membrane"/>
    <property type="evidence" value="ECO:0007669"/>
    <property type="project" value="UniProtKB-SubCell"/>
</dbReference>
<dbReference type="InterPro" id="IPR010432">
    <property type="entry name" value="RDD"/>
</dbReference>
<keyword evidence="4 5" id="KW-0472">Membrane</keyword>
<protein>
    <submittedName>
        <fullName evidence="7">Uncharacterized membrane protein YckC, RDD family</fullName>
    </submittedName>
</protein>
<evidence type="ECO:0000259" key="6">
    <source>
        <dbReference type="Pfam" id="PF06271"/>
    </source>
</evidence>
<evidence type="ECO:0000256" key="4">
    <source>
        <dbReference type="ARBA" id="ARBA00023136"/>
    </source>
</evidence>
<accession>A0A0K6GTD5</accession>
<proteinExistence type="predicted"/>
<evidence type="ECO:0000256" key="2">
    <source>
        <dbReference type="ARBA" id="ARBA00022692"/>
    </source>
</evidence>
<feature type="transmembrane region" description="Helical" evidence="5">
    <location>
        <begin position="16"/>
        <end position="37"/>
    </location>
</feature>
<organism evidence="7 8">
    <name type="scientific">Gulbenkiania indica</name>
    <dbReference type="NCBI Taxonomy" id="375574"/>
    <lineage>
        <taxon>Bacteria</taxon>
        <taxon>Pseudomonadati</taxon>
        <taxon>Pseudomonadota</taxon>
        <taxon>Betaproteobacteria</taxon>
        <taxon>Neisseriales</taxon>
        <taxon>Chromobacteriaceae</taxon>
        <taxon>Gulbenkiania</taxon>
    </lineage>
</organism>
<sequence>MTELVIPGVGRRMASLFYELLLLVAVLLGGSALLTPLKAVLPPGILTETLFRVLLAAVLFAYLGLSWVKSGQTVGMKTWRLKLVDRNGILLRWPHALLRYLVALALFVGVPAVAYLAWAPLMSSLPRALGAALAWWLLPIASAFIDPERLFLHDRLAGTRVVLLPLRRPKAA</sequence>
<feature type="transmembrane region" description="Helical" evidence="5">
    <location>
        <begin position="96"/>
        <end position="118"/>
    </location>
</feature>
<keyword evidence="8" id="KW-1185">Reference proteome</keyword>
<dbReference type="EMBL" id="CYHA01000001">
    <property type="protein sequence ID" value="CUA81980.1"/>
    <property type="molecule type" value="Genomic_DNA"/>
</dbReference>
<dbReference type="Pfam" id="PF06271">
    <property type="entry name" value="RDD"/>
    <property type="match status" value="1"/>
</dbReference>
<dbReference type="RefSeq" id="WP_072242798.1">
    <property type="nucleotide sequence ID" value="NZ_CYHA01000001.1"/>
</dbReference>
<evidence type="ECO:0000313" key="7">
    <source>
        <dbReference type="EMBL" id="CUA81980.1"/>
    </source>
</evidence>
<reference evidence="8" key="1">
    <citation type="submission" date="2015-08" db="EMBL/GenBank/DDBJ databases">
        <authorList>
            <person name="Varghese N."/>
        </authorList>
    </citation>
    <scope>NUCLEOTIDE SEQUENCE [LARGE SCALE GENOMIC DNA]</scope>
    <source>
        <strain evidence="8">DSM 17901</strain>
    </source>
</reference>
<dbReference type="AlphaFoldDB" id="A0A0K6GTD5"/>